<accession>A0ABS2ENN6</accession>
<dbReference type="PRINTS" id="PR00411">
    <property type="entry name" value="PNDRDTASEI"/>
</dbReference>
<feature type="domain" description="FAD/NAD(P)-binding" evidence="3">
    <location>
        <begin position="6"/>
        <end position="313"/>
    </location>
</feature>
<dbReference type="PRINTS" id="PR00368">
    <property type="entry name" value="FADPNR"/>
</dbReference>
<protein>
    <submittedName>
        <fullName evidence="4">NAD(P)/FAD-dependent oxidoreductase</fullName>
    </submittedName>
</protein>
<reference evidence="4 5" key="1">
    <citation type="journal article" date="2021" name="Sci. Rep.">
        <title>The distribution of antibiotic resistance genes in chicken gut microbiota commensals.</title>
        <authorList>
            <person name="Juricova H."/>
            <person name="Matiasovicova J."/>
            <person name="Kubasova T."/>
            <person name="Cejkova D."/>
            <person name="Rychlik I."/>
        </authorList>
    </citation>
    <scope>NUCLEOTIDE SEQUENCE [LARGE SCALE GENOMIC DNA]</scope>
    <source>
        <strain evidence="4 5">An810</strain>
    </source>
</reference>
<dbReference type="PANTHER" id="PTHR43014:SF5">
    <property type="entry name" value="GLUTATHIONE REDUCTASE (NADPH)"/>
    <property type="match status" value="1"/>
</dbReference>
<evidence type="ECO:0000256" key="2">
    <source>
        <dbReference type="ARBA" id="ARBA00022827"/>
    </source>
</evidence>
<dbReference type="SUPFAM" id="SSF51905">
    <property type="entry name" value="FAD/NAD(P)-binding domain"/>
    <property type="match status" value="1"/>
</dbReference>
<dbReference type="InterPro" id="IPR001100">
    <property type="entry name" value="Pyr_nuc-diS_OxRdtase"/>
</dbReference>
<keyword evidence="1" id="KW-0285">Flavoprotein</keyword>
<dbReference type="Gene3D" id="3.50.50.60">
    <property type="entry name" value="FAD/NAD(P)-binding domain"/>
    <property type="match status" value="1"/>
</dbReference>
<comment type="caution">
    <text evidence="4">The sequence shown here is derived from an EMBL/GenBank/DDBJ whole genome shotgun (WGS) entry which is preliminary data.</text>
</comment>
<evidence type="ECO:0000313" key="4">
    <source>
        <dbReference type="EMBL" id="MBM6754040.1"/>
    </source>
</evidence>
<keyword evidence="2" id="KW-0274">FAD</keyword>
<dbReference type="PANTHER" id="PTHR43014">
    <property type="entry name" value="MERCURIC REDUCTASE"/>
    <property type="match status" value="1"/>
</dbReference>
<dbReference type="InterPro" id="IPR036188">
    <property type="entry name" value="FAD/NAD-bd_sf"/>
</dbReference>
<evidence type="ECO:0000259" key="3">
    <source>
        <dbReference type="Pfam" id="PF07992"/>
    </source>
</evidence>
<dbReference type="SUPFAM" id="SSF55424">
    <property type="entry name" value="FAD/NAD-linked reductases, dimerisation (C-terminal) domain"/>
    <property type="match status" value="1"/>
</dbReference>
<evidence type="ECO:0000256" key="1">
    <source>
        <dbReference type="ARBA" id="ARBA00022630"/>
    </source>
</evidence>
<proteinExistence type="predicted"/>
<dbReference type="InterPro" id="IPR016156">
    <property type="entry name" value="FAD/NAD-linked_Rdtase_dimer_sf"/>
</dbReference>
<dbReference type="EMBL" id="JACJJQ010000016">
    <property type="protein sequence ID" value="MBM6754040.1"/>
    <property type="molecule type" value="Genomic_DNA"/>
</dbReference>
<dbReference type="PIRSF" id="PIRSF000350">
    <property type="entry name" value="Mercury_reductase_MerA"/>
    <property type="match status" value="1"/>
</dbReference>
<sequence length="441" mass="48194">MPRYDEILIGSGPAAYKLSNLLAKTDHRVLVIEGNQFGGTCPNYGCEPKIFLAGAARAVIQSQQLVGRGISHPAVLDWHQLMQTKLHRFNSWPAETKANIERTHDTISGYASLVDKHIVRVNGVNYEGERIIIATGQSPVVLPIIGNEFLHTSTEVLSLKDLPSRITIIGGGIVAMELATLVAAAGAKVTMLIHSNRILRAFPSQDVQKVVAAMEARGIRFEYNVTPEAIETADGGFVVQTDHGSFPTDYVIGATGRRPNLDRLHLERVGIKIDHQGIIVDEHLMTNIPGIYAVGDVVSRPEPKLTPVAEFEGQYLFDYLMGQEKAPIKYPVIGQATFSFPEVALAGVNPDQVIEDSAYQIHHQSLKYGSLKAGENDQTSELTLVYHDDHLVGVSAVGDHAADEVNYLIPMIGLKISRKQYQQVAIGIYPALGDNVGNWLK</sequence>
<name>A0ABS2ENN6_9LACO</name>
<organism evidence="4 5">
    <name type="scientific">Limosilactobacillus alvi</name>
    <dbReference type="NCBI Taxonomy" id="990412"/>
    <lineage>
        <taxon>Bacteria</taxon>
        <taxon>Bacillati</taxon>
        <taxon>Bacillota</taxon>
        <taxon>Bacilli</taxon>
        <taxon>Lactobacillales</taxon>
        <taxon>Lactobacillaceae</taxon>
        <taxon>Limosilactobacillus</taxon>
    </lineage>
</organism>
<dbReference type="Pfam" id="PF07992">
    <property type="entry name" value="Pyr_redox_2"/>
    <property type="match status" value="1"/>
</dbReference>
<gene>
    <name evidence="4" type="ORF">H5993_04600</name>
</gene>
<dbReference type="RefSeq" id="WP_204776416.1">
    <property type="nucleotide sequence ID" value="NZ_JACJJQ010000016.1"/>
</dbReference>
<dbReference type="InterPro" id="IPR023753">
    <property type="entry name" value="FAD/NAD-binding_dom"/>
</dbReference>
<evidence type="ECO:0000313" key="5">
    <source>
        <dbReference type="Proteomes" id="UP000776629"/>
    </source>
</evidence>
<dbReference type="Proteomes" id="UP000776629">
    <property type="component" value="Unassembled WGS sequence"/>
</dbReference>
<keyword evidence="5" id="KW-1185">Reference proteome</keyword>